<evidence type="ECO:0000313" key="1">
    <source>
        <dbReference type="EMBL" id="EGG14103.1"/>
    </source>
</evidence>
<dbReference type="EMBL" id="GL883029">
    <property type="protein sequence ID" value="EGG14103.1"/>
    <property type="molecule type" value="Genomic_DNA"/>
</dbReference>
<dbReference type="AlphaFoldDB" id="F4QEJ2"/>
<gene>
    <name evidence="1" type="ORF">DFA_11867</name>
</gene>
<keyword evidence="2" id="KW-1185">Reference proteome</keyword>
<evidence type="ECO:0000313" key="2">
    <source>
        <dbReference type="Proteomes" id="UP000007797"/>
    </source>
</evidence>
<sequence length="279" mass="31522">MDIEILKKWINTNPQKGLEFKLIYKTGHGFFCFWTDPFFLILNKRSNESDKSLCDYSADNIAVSFWCINSRMYICDYGVYYAINITNGDLIFKHTIPLSPGDLVEFNGVVIQPSSSGDDFLLIGGNITILYSNYLNNTLFQKSFIDLKFPQLDDQWSPQIASYDSINNIVYLNAEYTAGSVLLKFDYNQKKEDVITLSGNGLFIQSSYNESTGTIYLGGPSQATNQYGQMVVVTYNTLSGDMSSTTIKFDHVPDSCYYSTELYQHNSNFFAGLRGDTGD</sequence>
<dbReference type="Proteomes" id="UP000007797">
    <property type="component" value="Unassembled WGS sequence"/>
</dbReference>
<accession>F4QEJ2</accession>
<protein>
    <submittedName>
        <fullName evidence="1">Uncharacterized protein</fullName>
    </submittedName>
</protein>
<dbReference type="GeneID" id="14866360"/>
<organism evidence="1 2">
    <name type="scientific">Cavenderia fasciculata</name>
    <name type="common">Slime mold</name>
    <name type="synonym">Dictyostelium fasciculatum</name>
    <dbReference type="NCBI Taxonomy" id="261658"/>
    <lineage>
        <taxon>Eukaryota</taxon>
        <taxon>Amoebozoa</taxon>
        <taxon>Evosea</taxon>
        <taxon>Eumycetozoa</taxon>
        <taxon>Dictyostelia</taxon>
        <taxon>Acytosteliales</taxon>
        <taxon>Cavenderiaceae</taxon>
        <taxon>Cavenderia</taxon>
    </lineage>
</organism>
<dbReference type="KEGG" id="dfa:DFA_11867"/>
<proteinExistence type="predicted"/>
<reference evidence="2" key="1">
    <citation type="journal article" date="2011" name="Genome Res.">
        <title>Phylogeny-wide analysis of social amoeba genomes highlights ancient origins for complex intercellular communication.</title>
        <authorList>
            <person name="Heidel A.J."/>
            <person name="Lawal H.M."/>
            <person name="Felder M."/>
            <person name="Schilde C."/>
            <person name="Helps N.R."/>
            <person name="Tunggal B."/>
            <person name="Rivero F."/>
            <person name="John U."/>
            <person name="Schleicher M."/>
            <person name="Eichinger L."/>
            <person name="Platzer M."/>
            <person name="Noegel A.A."/>
            <person name="Schaap P."/>
            <person name="Gloeckner G."/>
        </authorList>
    </citation>
    <scope>NUCLEOTIDE SEQUENCE [LARGE SCALE GENOMIC DNA]</scope>
    <source>
        <strain evidence="2">SH3</strain>
    </source>
</reference>
<dbReference type="RefSeq" id="XP_004350811.1">
    <property type="nucleotide sequence ID" value="XM_004350760.1"/>
</dbReference>
<name>F4QEJ2_CACFS</name>